<comment type="similarity">
    <text evidence="1">Belongs to the LysR transcriptional regulatory family.</text>
</comment>
<keyword evidence="4" id="KW-0804">Transcription</keyword>
<keyword evidence="2" id="KW-0805">Transcription regulation</keyword>
<dbReference type="Gene3D" id="3.40.190.290">
    <property type="match status" value="1"/>
</dbReference>
<dbReference type="InterPro" id="IPR036388">
    <property type="entry name" value="WH-like_DNA-bd_sf"/>
</dbReference>
<dbReference type="Pfam" id="PF00126">
    <property type="entry name" value="HTH_1"/>
    <property type="match status" value="1"/>
</dbReference>
<dbReference type="PROSITE" id="PS50931">
    <property type="entry name" value="HTH_LYSR"/>
    <property type="match status" value="1"/>
</dbReference>
<dbReference type="STRING" id="1122213.GCA_000423365_02096"/>
<organism evidence="6 7">
    <name type="scientific">Maritalea myrionectae</name>
    <dbReference type="NCBI Taxonomy" id="454601"/>
    <lineage>
        <taxon>Bacteria</taxon>
        <taxon>Pseudomonadati</taxon>
        <taxon>Pseudomonadota</taxon>
        <taxon>Alphaproteobacteria</taxon>
        <taxon>Hyphomicrobiales</taxon>
        <taxon>Devosiaceae</taxon>
        <taxon>Maritalea</taxon>
    </lineage>
</organism>
<evidence type="ECO:0000259" key="5">
    <source>
        <dbReference type="PROSITE" id="PS50931"/>
    </source>
</evidence>
<evidence type="ECO:0000313" key="7">
    <source>
        <dbReference type="Proteomes" id="UP000258927"/>
    </source>
</evidence>
<gene>
    <name evidence="6" type="ORF">MXMO3_00702</name>
</gene>
<dbReference type="Proteomes" id="UP000258927">
    <property type="component" value="Chromosome"/>
</dbReference>
<evidence type="ECO:0000256" key="3">
    <source>
        <dbReference type="ARBA" id="ARBA00023125"/>
    </source>
</evidence>
<dbReference type="SUPFAM" id="SSF46785">
    <property type="entry name" value="Winged helix' DNA-binding domain"/>
    <property type="match status" value="1"/>
</dbReference>
<dbReference type="GO" id="GO:0003700">
    <property type="term" value="F:DNA-binding transcription factor activity"/>
    <property type="evidence" value="ECO:0007669"/>
    <property type="project" value="InterPro"/>
</dbReference>
<accession>A0A2R4MBB3</accession>
<dbReference type="GO" id="GO:0006351">
    <property type="term" value="P:DNA-templated transcription"/>
    <property type="evidence" value="ECO:0007669"/>
    <property type="project" value="TreeGrafter"/>
</dbReference>
<dbReference type="GO" id="GO:0043565">
    <property type="term" value="F:sequence-specific DNA binding"/>
    <property type="evidence" value="ECO:0007669"/>
    <property type="project" value="TreeGrafter"/>
</dbReference>
<evidence type="ECO:0000313" key="6">
    <source>
        <dbReference type="EMBL" id="AVX03235.1"/>
    </source>
</evidence>
<dbReference type="PANTHER" id="PTHR30537">
    <property type="entry name" value="HTH-TYPE TRANSCRIPTIONAL REGULATOR"/>
    <property type="match status" value="1"/>
</dbReference>
<proteinExistence type="inferred from homology"/>
<dbReference type="InterPro" id="IPR036390">
    <property type="entry name" value="WH_DNA-bd_sf"/>
</dbReference>
<keyword evidence="7" id="KW-1185">Reference proteome</keyword>
<dbReference type="Gene3D" id="1.10.10.10">
    <property type="entry name" value="Winged helix-like DNA-binding domain superfamily/Winged helix DNA-binding domain"/>
    <property type="match status" value="1"/>
</dbReference>
<sequence length="306" mass="34088">MYENSNLIADWDVLRLMLAIDRHGGVAGAARNMGVTHATISRRLARAEADAQIAFFERLPAGLKLTAAGQVILDHARRVEPELHSLERQLVVHEQDLSGPIRLTIPPALIDRPLADSLAAFAAEHPKVLLEFVGDNSLLNLHQREADLAIRVTRRPPETLWGRKLTDQNAGFYASARWLAESALGQGDLSGDVPIISFNSWPAPVPEKLRAHCPNVRVAARAEDFIVALQLVRAGLGMTRIPKVLGDIQPDLQFVAALGWESYMPIWILTHPELRKAKRIEALMKHLSRHFTREKHRFIVTTNTAN</sequence>
<dbReference type="KEGG" id="mmyr:MXMO3_00702"/>
<name>A0A2R4MBB3_9HYPH</name>
<dbReference type="AlphaFoldDB" id="A0A2R4MBB3"/>
<evidence type="ECO:0000256" key="2">
    <source>
        <dbReference type="ARBA" id="ARBA00023015"/>
    </source>
</evidence>
<dbReference type="InterPro" id="IPR000847">
    <property type="entry name" value="LysR_HTH_N"/>
</dbReference>
<protein>
    <submittedName>
        <fullName evidence="6">HTH-type transcriptional activator AaeR</fullName>
    </submittedName>
</protein>
<dbReference type="SUPFAM" id="SSF53850">
    <property type="entry name" value="Periplasmic binding protein-like II"/>
    <property type="match status" value="1"/>
</dbReference>
<evidence type="ECO:0000256" key="1">
    <source>
        <dbReference type="ARBA" id="ARBA00009437"/>
    </source>
</evidence>
<feature type="domain" description="HTH lysR-type" evidence="5">
    <location>
        <begin position="10"/>
        <end position="66"/>
    </location>
</feature>
<evidence type="ECO:0000256" key="4">
    <source>
        <dbReference type="ARBA" id="ARBA00023163"/>
    </source>
</evidence>
<keyword evidence="3" id="KW-0238">DNA-binding</keyword>
<reference evidence="6 7" key="1">
    <citation type="submission" date="2017-05" db="EMBL/GenBank/DDBJ databases">
        <title>Genome Analysis of Maritalea myrionectae HL2708#5.</title>
        <authorList>
            <consortium name="Cotde Inc.-PKNU"/>
            <person name="Jang D."/>
            <person name="Oh H.-M."/>
        </authorList>
    </citation>
    <scope>NUCLEOTIDE SEQUENCE [LARGE SCALE GENOMIC DNA]</scope>
    <source>
        <strain evidence="6 7">HL2708#5</strain>
    </source>
</reference>
<dbReference type="PANTHER" id="PTHR30537:SF3">
    <property type="entry name" value="TRANSCRIPTIONAL REGULATORY PROTEIN"/>
    <property type="match status" value="1"/>
</dbReference>
<dbReference type="InterPro" id="IPR005119">
    <property type="entry name" value="LysR_subst-bd"/>
</dbReference>
<dbReference type="RefSeq" id="WP_117394957.1">
    <property type="nucleotide sequence ID" value="NZ_CP021330.1"/>
</dbReference>
<dbReference type="EMBL" id="CP021330">
    <property type="protein sequence ID" value="AVX03235.1"/>
    <property type="molecule type" value="Genomic_DNA"/>
</dbReference>
<dbReference type="Pfam" id="PF03466">
    <property type="entry name" value="LysR_substrate"/>
    <property type="match status" value="1"/>
</dbReference>
<dbReference type="InterPro" id="IPR058163">
    <property type="entry name" value="LysR-type_TF_proteobact-type"/>
</dbReference>